<dbReference type="Pfam" id="PF13249">
    <property type="entry name" value="SQHop_cyclase_N"/>
    <property type="match status" value="1"/>
</dbReference>
<evidence type="ECO:0000313" key="8">
    <source>
        <dbReference type="Proteomes" id="UP000642829"/>
    </source>
</evidence>
<comment type="similarity">
    <text evidence="2">Belongs to the terpene cyclase/mutase family.</text>
</comment>
<protein>
    <submittedName>
        <fullName evidence="7">Squalene-hopene cyclase</fullName>
    </submittedName>
</protein>
<dbReference type="GO" id="GO:0016866">
    <property type="term" value="F:intramolecular transferase activity"/>
    <property type="evidence" value="ECO:0007669"/>
    <property type="project" value="InterPro"/>
</dbReference>
<dbReference type="InterPro" id="IPR032696">
    <property type="entry name" value="SQ_cyclase_C"/>
</dbReference>
<dbReference type="InterPro" id="IPR032697">
    <property type="entry name" value="SQ_cyclase_N"/>
</dbReference>
<dbReference type="SUPFAM" id="SSF48239">
    <property type="entry name" value="Terpenoid cyclases/Protein prenyltransferases"/>
    <property type="match status" value="2"/>
</dbReference>
<evidence type="ECO:0000259" key="6">
    <source>
        <dbReference type="Pfam" id="PF13249"/>
    </source>
</evidence>
<evidence type="ECO:0000259" key="5">
    <source>
        <dbReference type="Pfam" id="PF13243"/>
    </source>
</evidence>
<evidence type="ECO:0000256" key="4">
    <source>
        <dbReference type="ARBA" id="ARBA00023235"/>
    </source>
</evidence>
<dbReference type="PROSITE" id="PS01074">
    <property type="entry name" value="TERPENE_SYNTHASES"/>
    <property type="match status" value="1"/>
</dbReference>
<dbReference type="SFLD" id="SFLDG01016">
    <property type="entry name" value="Prenyltransferase_Like_2"/>
    <property type="match status" value="1"/>
</dbReference>
<gene>
    <name evidence="7" type="primary">shc-1</name>
    <name evidence="7" type="ORF">GCM10007047_16410</name>
</gene>
<keyword evidence="3" id="KW-0677">Repeat</keyword>
<evidence type="ECO:0000313" key="7">
    <source>
        <dbReference type="EMBL" id="GHC00682.1"/>
    </source>
</evidence>
<keyword evidence="8" id="KW-1185">Reference proteome</keyword>
<dbReference type="RefSeq" id="WP_189513883.1">
    <property type="nucleotide sequence ID" value="NZ_BMXG01000008.1"/>
</dbReference>
<dbReference type="PANTHER" id="PTHR11764">
    <property type="entry name" value="TERPENE CYCLASE/MUTASE FAMILY MEMBER"/>
    <property type="match status" value="1"/>
</dbReference>
<dbReference type="PANTHER" id="PTHR11764:SF20">
    <property type="entry name" value="LANOSTEROL SYNTHASE"/>
    <property type="match status" value="1"/>
</dbReference>
<dbReference type="GO" id="GO:0016104">
    <property type="term" value="P:triterpenoid biosynthetic process"/>
    <property type="evidence" value="ECO:0007669"/>
    <property type="project" value="InterPro"/>
</dbReference>
<dbReference type="NCBIfam" id="TIGR01507">
    <property type="entry name" value="hopene_cyclase"/>
    <property type="match status" value="1"/>
</dbReference>
<dbReference type="GO" id="GO:0005811">
    <property type="term" value="C:lipid droplet"/>
    <property type="evidence" value="ECO:0007669"/>
    <property type="project" value="InterPro"/>
</dbReference>
<reference evidence="7" key="1">
    <citation type="journal article" date="2014" name="Int. J. Syst. Evol. Microbiol.">
        <title>Complete genome sequence of Corynebacterium casei LMG S-19264T (=DSM 44701T), isolated from a smear-ripened cheese.</title>
        <authorList>
            <consortium name="US DOE Joint Genome Institute (JGI-PGF)"/>
            <person name="Walter F."/>
            <person name="Albersmeier A."/>
            <person name="Kalinowski J."/>
            <person name="Ruckert C."/>
        </authorList>
    </citation>
    <scope>NUCLEOTIDE SEQUENCE</scope>
    <source>
        <strain evidence="7">KCTC 12870</strain>
    </source>
</reference>
<dbReference type="EMBL" id="BMXG01000008">
    <property type="protein sequence ID" value="GHC00682.1"/>
    <property type="molecule type" value="Genomic_DNA"/>
</dbReference>
<comment type="pathway">
    <text evidence="1">Secondary metabolite biosynthesis; hopanoid biosynthesis.</text>
</comment>
<dbReference type="Proteomes" id="UP000642829">
    <property type="component" value="Unassembled WGS sequence"/>
</dbReference>
<dbReference type="InterPro" id="IPR006400">
    <property type="entry name" value="Hopene-cyclase"/>
</dbReference>
<reference evidence="7" key="2">
    <citation type="submission" date="2020-09" db="EMBL/GenBank/DDBJ databases">
        <authorList>
            <person name="Sun Q."/>
            <person name="Kim S."/>
        </authorList>
    </citation>
    <scope>NUCLEOTIDE SEQUENCE</scope>
    <source>
        <strain evidence="7">KCTC 12870</strain>
    </source>
</reference>
<dbReference type="NCBIfam" id="TIGR01787">
    <property type="entry name" value="squalene_cyclas"/>
    <property type="match status" value="1"/>
</dbReference>
<keyword evidence="4" id="KW-0413">Isomerase</keyword>
<evidence type="ECO:0000256" key="2">
    <source>
        <dbReference type="ARBA" id="ARBA00009755"/>
    </source>
</evidence>
<dbReference type="InterPro" id="IPR008930">
    <property type="entry name" value="Terpenoid_cyclase/PrenylTrfase"/>
</dbReference>
<evidence type="ECO:0000256" key="3">
    <source>
        <dbReference type="ARBA" id="ARBA00022737"/>
    </source>
</evidence>
<organism evidence="7 8">
    <name type="scientific">Cerasicoccus arenae</name>
    <dbReference type="NCBI Taxonomy" id="424488"/>
    <lineage>
        <taxon>Bacteria</taxon>
        <taxon>Pseudomonadati</taxon>
        <taxon>Verrucomicrobiota</taxon>
        <taxon>Opitutia</taxon>
        <taxon>Puniceicoccales</taxon>
        <taxon>Cerasicoccaceae</taxon>
        <taxon>Cerasicoccus</taxon>
    </lineage>
</organism>
<feature type="domain" description="Squalene cyclase N-terminal" evidence="6">
    <location>
        <begin position="20"/>
        <end position="309"/>
    </location>
</feature>
<evidence type="ECO:0000256" key="1">
    <source>
        <dbReference type="ARBA" id="ARBA00004999"/>
    </source>
</evidence>
<name>A0A8J3DGZ2_9BACT</name>
<comment type="caution">
    <text evidence="7">The sequence shown here is derived from an EMBL/GenBank/DDBJ whole genome shotgun (WGS) entry which is preliminary data.</text>
</comment>
<dbReference type="AlphaFoldDB" id="A0A8J3DGZ2"/>
<dbReference type="InterPro" id="IPR002365">
    <property type="entry name" value="Terpene_synthase_CS"/>
</dbReference>
<dbReference type="Gene3D" id="1.50.10.20">
    <property type="match status" value="2"/>
</dbReference>
<sequence>MADTVTSFTGPTQESVDESIERIKDFLFSIQEEGGYWNCELPIDSTVACDYLLYFHWAGAVDQAPLERIAAFVKGRQNEDGGWSQFPGGPSEVNATVKGYHALKLSGESPNADIMIKAREKALELGGIPAMCTWHKLYLALVGCFPWKFCPLIPVELMLMPKWFPINIYRVSSWTRNMLVPLAVINHFKPTRIIEHCPDLNELYPDGTMEGDWGLKWSPKIISWKNFFLAGDKLGRFVNHLPQWIFRKRALKEAEGWICDRVTHGSDGMGAIFPAIMNALVALECQGYEKDHWIFEKNLQHFKDLTLDSEWWPTYGKTHGNGVDGPEDWRIAPCFSPVWDTAIATMAIAESGHDPADPRLQAAADWLLEREIKFRGDWKENCDFTEATGWAFEFNNDWYPDVDDTFQVVLGLKPLLATNAKAQENTLDRAIRWCRAMQCKEGGFAAFDKDINDAWLEEVPFADHNAILDPPCSDITGRALETLALMGYGLEDDVVQRAKKFLLDTQLEDGSWFGRWGVNYIYGTGHALRGLHAVGEDMTQGYVQRARNWLENCQNEDGGWGESIWTYHDVATKGEGESTPSQTAWALLGLMTFGNPNRPSIQRGIGYLLRIQEEDGSWRTKLFTGTGFPRVFYLKYDSYEWSWPLYALAKYRKLLTES</sequence>
<accession>A0A8J3DGZ2</accession>
<feature type="domain" description="Squalene cyclase C-terminal" evidence="5">
    <location>
        <begin position="336"/>
        <end position="653"/>
    </location>
</feature>
<dbReference type="InterPro" id="IPR018333">
    <property type="entry name" value="Squalene_cyclase"/>
</dbReference>
<dbReference type="Pfam" id="PF13243">
    <property type="entry name" value="SQHop_cyclase_C"/>
    <property type="match status" value="1"/>
</dbReference>
<proteinExistence type="inferred from homology"/>
<dbReference type="UniPathway" id="UPA00337"/>